<dbReference type="PANTHER" id="PTHR23129">
    <property type="entry name" value="ACYL-COENZYME A DIPHOSPHATASE FITM2"/>
    <property type="match status" value="1"/>
</dbReference>
<feature type="transmembrane region" description="Helical" evidence="8">
    <location>
        <begin position="12"/>
        <end position="32"/>
    </location>
</feature>
<evidence type="ECO:0000256" key="3">
    <source>
        <dbReference type="ARBA" id="ARBA00022801"/>
    </source>
</evidence>
<comment type="subcellular location">
    <subcellularLocation>
        <location evidence="1">Endoplasmic reticulum membrane</location>
        <topology evidence="1">Multi-pass membrane protein</topology>
    </subcellularLocation>
</comment>
<dbReference type="AlphaFoldDB" id="A0A1G4J597"/>
<dbReference type="GO" id="GO:0005789">
    <property type="term" value="C:endoplasmic reticulum membrane"/>
    <property type="evidence" value="ECO:0007669"/>
    <property type="project" value="UniProtKB-SubCell"/>
</dbReference>
<feature type="transmembrane region" description="Helical" evidence="8">
    <location>
        <begin position="155"/>
        <end position="173"/>
    </location>
</feature>
<accession>A0A1G4J597</accession>
<dbReference type="PANTHER" id="PTHR23129:SF0">
    <property type="entry name" value="ACYL-COENZYME A DIPHOSPHATASE FITM2"/>
    <property type="match status" value="1"/>
</dbReference>
<evidence type="ECO:0000256" key="8">
    <source>
        <dbReference type="SAM" id="Phobius"/>
    </source>
</evidence>
<keyword evidence="3" id="KW-0378">Hydrolase</keyword>
<evidence type="ECO:0000313" key="10">
    <source>
        <dbReference type="Proteomes" id="UP000191024"/>
    </source>
</evidence>
<evidence type="ECO:0000256" key="4">
    <source>
        <dbReference type="ARBA" id="ARBA00022824"/>
    </source>
</evidence>
<evidence type="ECO:0000256" key="2">
    <source>
        <dbReference type="ARBA" id="ARBA00022692"/>
    </source>
</evidence>
<dbReference type="GO" id="GO:0010945">
    <property type="term" value="F:coenzyme A diphosphatase activity"/>
    <property type="evidence" value="ECO:0007669"/>
    <property type="project" value="InterPro"/>
</dbReference>
<keyword evidence="10" id="KW-1185">Reference proteome</keyword>
<feature type="transmembrane region" description="Helical" evidence="8">
    <location>
        <begin position="223"/>
        <end position="240"/>
    </location>
</feature>
<evidence type="ECO:0000256" key="1">
    <source>
        <dbReference type="ARBA" id="ARBA00004477"/>
    </source>
</evidence>
<dbReference type="GO" id="GO:0008654">
    <property type="term" value="P:phospholipid biosynthetic process"/>
    <property type="evidence" value="ECO:0007669"/>
    <property type="project" value="TreeGrafter"/>
</dbReference>
<evidence type="ECO:0000256" key="6">
    <source>
        <dbReference type="ARBA" id="ARBA00023098"/>
    </source>
</evidence>
<keyword evidence="2 8" id="KW-0812">Transmembrane</keyword>
<keyword evidence="7 8" id="KW-0472">Membrane</keyword>
<proteinExistence type="predicted"/>
<dbReference type="InterPro" id="IPR019388">
    <property type="entry name" value="FIT"/>
</dbReference>
<evidence type="ECO:0000256" key="5">
    <source>
        <dbReference type="ARBA" id="ARBA00022989"/>
    </source>
</evidence>
<dbReference type="GO" id="GO:0034389">
    <property type="term" value="P:lipid droplet organization"/>
    <property type="evidence" value="ECO:0007669"/>
    <property type="project" value="TreeGrafter"/>
</dbReference>
<dbReference type="STRING" id="1230905.A0A1G4J597"/>
<evidence type="ECO:0000256" key="7">
    <source>
        <dbReference type="ARBA" id="ARBA00023136"/>
    </source>
</evidence>
<feature type="transmembrane region" description="Helical" evidence="8">
    <location>
        <begin position="106"/>
        <end position="126"/>
    </location>
</feature>
<feature type="transmembrane region" description="Helical" evidence="8">
    <location>
        <begin position="52"/>
        <end position="71"/>
    </location>
</feature>
<keyword evidence="4" id="KW-0256">Endoplasmic reticulum</keyword>
<organism evidence="9 10">
    <name type="scientific">Lachancea mirantina</name>
    <dbReference type="NCBI Taxonomy" id="1230905"/>
    <lineage>
        <taxon>Eukaryota</taxon>
        <taxon>Fungi</taxon>
        <taxon>Dikarya</taxon>
        <taxon>Ascomycota</taxon>
        <taxon>Saccharomycotina</taxon>
        <taxon>Saccharomycetes</taxon>
        <taxon>Saccharomycetales</taxon>
        <taxon>Saccharomycetaceae</taxon>
        <taxon>Lachancea</taxon>
    </lineage>
</organism>
<dbReference type="OrthoDB" id="5579088at2759"/>
<reference evidence="10" key="1">
    <citation type="submission" date="2016-03" db="EMBL/GenBank/DDBJ databases">
        <authorList>
            <person name="Devillers H."/>
        </authorList>
    </citation>
    <scope>NUCLEOTIDE SEQUENCE [LARGE SCALE GENOMIC DNA]</scope>
</reference>
<dbReference type="Proteomes" id="UP000191024">
    <property type="component" value="Chromosome C"/>
</dbReference>
<name>A0A1G4J597_9SACH</name>
<keyword evidence="6" id="KW-0443">Lipid metabolism</keyword>
<dbReference type="Pfam" id="PF10261">
    <property type="entry name" value="FIT"/>
    <property type="match status" value="2"/>
</dbReference>
<gene>
    <name evidence="9" type="ORF">LAMI_0C09076G</name>
</gene>
<feature type="transmembrane region" description="Helical" evidence="8">
    <location>
        <begin position="194"/>
        <end position="217"/>
    </location>
</feature>
<sequence length="251" mass="28941">MTKFVERGNFVFIYPFVFVAGVLVRLLVRAATLENERKTHYLLTSNNFINQIFAYHGNEIWTVLFLLMTILQIRFRAFEVTSLPRNARDDKIVDFKSLLKQYFSKFLLKFGTLFLVFCLIDAIFIFTGGSCSTSNTFSAEKCRRQGGDWTGGFDISGHFCFLTNISLILWMEISSFQKYVNDLGLHVPFVWKSIPYLVTSVLVLWTGMLCVTSVFYHTLGEKLLGLILGYTCPVVMYRVVPSNATLRKWLY</sequence>
<dbReference type="EMBL" id="LT598466">
    <property type="protein sequence ID" value="SCU84837.1"/>
    <property type="molecule type" value="Genomic_DNA"/>
</dbReference>
<evidence type="ECO:0000313" key="9">
    <source>
        <dbReference type="EMBL" id="SCU84837.1"/>
    </source>
</evidence>
<protein>
    <submittedName>
        <fullName evidence="9">LAMI_0C09076g1_1</fullName>
    </submittedName>
</protein>
<dbReference type="GO" id="GO:0019915">
    <property type="term" value="P:lipid storage"/>
    <property type="evidence" value="ECO:0007669"/>
    <property type="project" value="InterPro"/>
</dbReference>
<keyword evidence="5 8" id="KW-1133">Transmembrane helix</keyword>